<protein>
    <submittedName>
        <fullName evidence="2">Uncharacterized protein</fullName>
    </submittedName>
</protein>
<sequence length="129" mass="13832">MKRNSQYTIPVVLVMLAGLALPFLVWYEQVLFQAHHMRAEAGAGDWLLLMGGALIWAAVVCVASVMANVLAVEYYRSGGIYLVAAIAAVVCGVFTALALNAFSPLALTIGFAVILLPAIYVVMPDYSPR</sequence>
<reference evidence="2 3" key="1">
    <citation type="submission" date="2013-05" db="EMBL/GenBank/DDBJ databases">
        <title>The Genome Sequence of Actinomyces europaeus ACS-120-V-COL10B.</title>
        <authorList>
            <consortium name="The Broad Institute Genomics Platform"/>
            <person name="Earl A."/>
            <person name="Ward D."/>
            <person name="Feldgarden M."/>
            <person name="Gevers D."/>
            <person name="Saerens B."/>
            <person name="Vaneechoutte M."/>
            <person name="Walker B."/>
            <person name="Young S."/>
            <person name="Zeng Q."/>
            <person name="Gargeya S."/>
            <person name="Fitzgerald M."/>
            <person name="Haas B."/>
            <person name="Abouelleil A."/>
            <person name="Allen A.W."/>
            <person name="Alvarado L."/>
            <person name="Arachchi H.M."/>
            <person name="Berlin A.M."/>
            <person name="Chapman S.B."/>
            <person name="Gainer-Dewar J."/>
            <person name="Goldberg J."/>
            <person name="Griggs A."/>
            <person name="Gujja S."/>
            <person name="Hansen M."/>
            <person name="Howarth C."/>
            <person name="Imamovic A."/>
            <person name="Ireland A."/>
            <person name="Larimer J."/>
            <person name="McCowan C."/>
            <person name="Murphy C."/>
            <person name="Pearson M."/>
            <person name="Poon T.W."/>
            <person name="Priest M."/>
            <person name="Roberts A."/>
            <person name="Saif S."/>
            <person name="Shea T."/>
            <person name="Sisk P."/>
            <person name="Sykes S."/>
            <person name="Wortman J."/>
            <person name="Nusbaum C."/>
            <person name="Birren B."/>
        </authorList>
    </citation>
    <scope>NUCLEOTIDE SEQUENCE [LARGE SCALE GENOMIC DNA]</scope>
    <source>
        <strain evidence="2 3">ACS-120-V-Col10b</strain>
    </source>
</reference>
<feature type="transmembrane region" description="Helical" evidence="1">
    <location>
        <begin position="7"/>
        <end position="27"/>
    </location>
</feature>
<keyword evidence="1" id="KW-0812">Transmembrane</keyword>
<proteinExistence type="predicted"/>
<evidence type="ECO:0000313" key="2">
    <source>
        <dbReference type="EMBL" id="EPD31083.1"/>
    </source>
</evidence>
<evidence type="ECO:0000256" key="1">
    <source>
        <dbReference type="SAM" id="Phobius"/>
    </source>
</evidence>
<dbReference type="RefSeq" id="WP_016444195.1">
    <property type="nucleotide sequence ID" value="NZ_KE150266.1"/>
</dbReference>
<comment type="caution">
    <text evidence="2">The sequence shown here is derived from an EMBL/GenBank/DDBJ whole genome shotgun (WGS) entry which is preliminary data.</text>
</comment>
<dbReference type="Proteomes" id="UP000014387">
    <property type="component" value="Unassembled WGS sequence"/>
</dbReference>
<feature type="transmembrane region" description="Helical" evidence="1">
    <location>
        <begin position="105"/>
        <end position="123"/>
    </location>
</feature>
<gene>
    <name evidence="2" type="ORF">HMPREF9238_00843</name>
</gene>
<dbReference type="OrthoDB" id="9881862at2"/>
<dbReference type="EMBL" id="AGWN01000001">
    <property type="protein sequence ID" value="EPD31083.1"/>
    <property type="molecule type" value="Genomic_DNA"/>
</dbReference>
<feature type="transmembrane region" description="Helical" evidence="1">
    <location>
        <begin position="47"/>
        <end position="72"/>
    </location>
</feature>
<name>A0A9W5VWN2_9ACTO</name>
<keyword evidence="1" id="KW-0472">Membrane</keyword>
<dbReference type="AlphaFoldDB" id="A0A9W5VWN2"/>
<keyword evidence="1" id="KW-1133">Transmembrane helix</keyword>
<evidence type="ECO:0000313" key="3">
    <source>
        <dbReference type="Proteomes" id="UP000014387"/>
    </source>
</evidence>
<accession>A0A9W5VWN2</accession>
<organism evidence="2 3">
    <name type="scientific">Gleimia europaea ACS-120-V-Col10b</name>
    <dbReference type="NCBI Taxonomy" id="883069"/>
    <lineage>
        <taxon>Bacteria</taxon>
        <taxon>Bacillati</taxon>
        <taxon>Actinomycetota</taxon>
        <taxon>Actinomycetes</taxon>
        <taxon>Actinomycetales</taxon>
        <taxon>Actinomycetaceae</taxon>
        <taxon>Gleimia</taxon>
    </lineage>
</organism>
<feature type="transmembrane region" description="Helical" evidence="1">
    <location>
        <begin position="79"/>
        <end position="99"/>
    </location>
</feature>
<keyword evidence="3" id="KW-1185">Reference proteome</keyword>